<gene>
    <name evidence="4" type="ORF">EIN_251070</name>
</gene>
<dbReference type="AlphaFoldDB" id="A0A0A1UEP8"/>
<dbReference type="RefSeq" id="XP_004261734.1">
    <property type="nucleotide sequence ID" value="XM_004261686.1"/>
</dbReference>
<keyword evidence="2" id="KW-1133">Transmembrane helix</keyword>
<dbReference type="VEuPathDB" id="AmoebaDB:EIN_251070"/>
<feature type="signal peptide" evidence="3">
    <location>
        <begin position="1"/>
        <end position="16"/>
    </location>
</feature>
<accession>A0A0A1UEP8</accession>
<name>A0A0A1UEP8_ENTIV</name>
<organism evidence="4 5">
    <name type="scientific">Entamoeba invadens IP1</name>
    <dbReference type="NCBI Taxonomy" id="370355"/>
    <lineage>
        <taxon>Eukaryota</taxon>
        <taxon>Amoebozoa</taxon>
        <taxon>Evosea</taxon>
        <taxon>Archamoebae</taxon>
        <taxon>Mastigamoebida</taxon>
        <taxon>Entamoebidae</taxon>
        <taxon>Entamoeba</taxon>
    </lineage>
</organism>
<dbReference type="GeneID" id="14893961"/>
<feature type="chain" id="PRO_5001980493" evidence="3">
    <location>
        <begin position="17"/>
        <end position="190"/>
    </location>
</feature>
<reference evidence="4 5" key="1">
    <citation type="submission" date="2012-10" db="EMBL/GenBank/DDBJ databases">
        <authorList>
            <person name="Zafar N."/>
            <person name="Inman J."/>
            <person name="Hall N."/>
            <person name="Lorenzi H."/>
            <person name="Caler E."/>
        </authorList>
    </citation>
    <scope>NUCLEOTIDE SEQUENCE [LARGE SCALE GENOMIC DNA]</scope>
    <source>
        <strain evidence="4 5">IP1</strain>
    </source>
</reference>
<dbReference type="OMA" id="WIMICVI"/>
<evidence type="ECO:0000256" key="3">
    <source>
        <dbReference type="SAM" id="SignalP"/>
    </source>
</evidence>
<proteinExistence type="predicted"/>
<evidence type="ECO:0000313" key="5">
    <source>
        <dbReference type="Proteomes" id="UP000014680"/>
    </source>
</evidence>
<keyword evidence="2" id="KW-0812">Transmembrane</keyword>
<feature type="region of interest" description="Disordered" evidence="1">
    <location>
        <begin position="164"/>
        <end position="190"/>
    </location>
</feature>
<sequence>MPLIIFLSLMLFSVPGQTVNKTNEIQCSTCQTELKKCLADSSTPGQFVGGKSIHKTCQCCDLYKKCITGIECDLSPSICYNTSCSQIDFVGWIAICVAIVVILFVILAIYLFYRFRPKKVEEPLKSTEMSPASSVSQQSAQQIKHKEVKDIQVNYQRLAKVLSSSTTSTSESEEEPAQSQPKLTEVKVAK</sequence>
<dbReference type="EMBL" id="KB206169">
    <property type="protein sequence ID" value="ELP94963.1"/>
    <property type="molecule type" value="Genomic_DNA"/>
</dbReference>
<evidence type="ECO:0000256" key="1">
    <source>
        <dbReference type="SAM" id="MobiDB-lite"/>
    </source>
</evidence>
<evidence type="ECO:0000313" key="4">
    <source>
        <dbReference type="EMBL" id="ELP94963.1"/>
    </source>
</evidence>
<protein>
    <submittedName>
        <fullName evidence="4">Uncharacterized protein</fullName>
    </submittedName>
</protein>
<keyword evidence="2" id="KW-0472">Membrane</keyword>
<keyword evidence="5" id="KW-1185">Reference proteome</keyword>
<dbReference type="Proteomes" id="UP000014680">
    <property type="component" value="Unassembled WGS sequence"/>
</dbReference>
<keyword evidence="3" id="KW-0732">Signal</keyword>
<evidence type="ECO:0000256" key="2">
    <source>
        <dbReference type="SAM" id="Phobius"/>
    </source>
</evidence>
<dbReference type="KEGG" id="eiv:EIN_251070"/>
<feature type="transmembrane region" description="Helical" evidence="2">
    <location>
        <begin position="89"/>
        <end position="113"/>
    </location>
</feature>